<evidence type="ECO:0000313" key="3">
    <source>
        <dbReference type="Proteomes" id="UP000006852"/>
    </source>
</evidence>
<keyword evidence="2" id="KW-0614">Plasmid</keyword>
<sequence length="414" mass="49727">MKKLILAMTLFCALLLPCFSQEEKEAYRYLENKISMAEPIELNIDLLWLCKPWIDNKLVTIDHKNRFATIEFLVDKNGKDYAKMSPLCNYPKCSPTNNFWVFPESQTVCVWSSLMMHIFNNKTKKKNSFIPLKSWKGYFDSAFELSPNDLYMHFYYWDVEDNARHIYWTYNQKKKLINDDDIIARISEKLLFQLEPYGKKFLAYETDYKKNTCKYFYYNIENEERWSNDFTEKLTEVFPEAFSEIFINKEKRFLISLIYRNQNGLLKRNYALMTWSEDKNDFGIFPLDAIVPKGKKMKTLESISDDRRWGVFWLEGYKGINNEVLFKYAFVNFDSKYPMNFSPLVIIDDYYGRYKYWKNSSFFIHPIYGQCFMYTMLDKKTKKNKAYFYKMSDMQKEIDKILLEKAKSALSEGK</sequence>
<keyword evidence="1" id="KW-0732">Signal</keyword>
<dbReference type="RefSeq" id="WP_013702753.1">
    <property type="nucleotide sequence ID" value="NC_015386.1"/>
</dbReference>
<feature type="chain" id="PRO_5003283039" description="Lipoprotein" evidence="1">
    <location>
        <begin position="21"/>
        <end position="414"/>
    </location>
</feature>
<dbReference type="GeneID" id="302999739"/>
<dbReference type="Proteomes" id="UP000006852">
    <property type="component" value="Plasmid pTRESU01"/>
</dbReference>
<proteinExistence type="predicted"/>
<feature type="signal peptide" evidence="1">
    <location>
        <begin position="1"/>
        <end position="20"/>
    </location>
</feature>
<dbReference type="HOGENOM" id="CLU_686845_0_0_12"/>
<dbReference type="EMBL" id="CP002632">
    <property type="protein sequence ID" value="AEB15505.1"/>
    <property type="molecule type" value="Genomic_DNA"/>
</dbReference>
<evidence type="ECO:0008006" key="4">
    <source>
        <dbReference type="Google" id="ProtNLM"/>
    </source>
</evidence>
<keyword evidence="3" id="KW-1185">Reference proteome</keyword>
<reference evidence="3" key="1">
    <citation type="submission" date="2011-04" db="EMBL/GenBank/DDBJ databases">
        <title>The complete genome of plasmid of Treponema succinifaciens DSM 2489.</title>
        <authorList>
            <person name="Lucas S."/>
            <person name="Copeland A."/>
            <person name="Lapidus A."/>
            <person name="Bruce D."/>
            <person name="Goodwin L."/>
            <person name="Pitluck S."/>
            <person name="Peters L."/>
            <person name="Kyrpides N."/>
            <person name="Mavromatis K."/>
            <person name="Ivanova N."/>
            <person name="Ovchinnikova G."/>
            <person name="Teshima H."/>
            <person name="Detter J.C."/>
            <person name="Tapia R."/>
            <person name="Han C."/>
            <person name="Land M."/>
            <person name="Hauser L."/>
            <person name="Markowitz V."/>
            <person name="Cheng J.-F."/>
            <person name="Hugenholtz P."/>
            <person name="Woyke T."/>
            <person name="Wu D."/>
            <person name="Gronow S."/>
            <person name="Wellnitz S."/>
            <person name="Brambilla E."/>
            <person name="Klenk H.-P."/>
            <person name="Eisen J.A."/>
        </authorList>
    </citation>
    <scope>NUCLEOTIDE SEQUENCE [LARGE SCALE GENOMIC DNA]</scope>
    <source>
        <strain evidence="3">ATCC 33096 / DSM 2489 / 6091</strain>
        <plasmid evidence="3">Plasmid pTRESU01</plasmid>
    </source>
</reference>
<evidence type="ECO:0000256" key="1">
    <source>
        <dbReference type="SAM" id="SignalP"/>
    </source>
</evidence>
<dbReference type="AlphaFoldDB" id="F2NYK6"/>
<evidence type="ECO:0000313" key="2">
    <source>
        <dbReference type="EMBL" id="AEB15505.1"/>
    </source>
</evidence>
<protein>
    <recommendedName>
        <fullName evidence="4">Lipoprotein</fullName>
    </recommendedName>
</protein>
<accession>F2NYK6</accession>
<dbReference type="KEGG" id="tsu:Tresu_2644"/>
<geneLocation type="plasmid" evidence="2 3">
    <name>pTRESU01</name>
</geneLocation>
<gene>
    <name evidence="2" type="ordered locus">Tresu_2644</name>
</gene>
<name>F2NYK6_TRES6</name>
<organism evidence="2 3">
    <name type="scientific">Treponema succinifaciens (strain ATCC 33096 / DSM 2489 / 6091)</name>
    <dbReference type="NCBI Taxonomy" id="869209"/>
    <lineage>
        <taxon>Bacteria</taxon>
        <taxon>Pseudomonadati</taxon>
        <taxon>Spirochaetota</taxon>
        <taxon>Spirochaetia</taxon>
        <taxon>Spirochaetales</taxon>
        <taxon>Treponemataceae</taxon>
        <taxon>Treponema</taxon>
    </lineage>
</organism>